<evidence type="ECO:0000313" key="3">
    <source>
        <dbReference type="Proteomes" id="UP001149163"/>
    </source>
</evidence>
<protein>
    <submittedName>
        <fullName evidence="2">Uncharacterized protein</fullName>
    </submittedName>
</protein>
<dbReference type="EMBL" id="JAPQKN010000002">
    <property type="protein sequence ID" value="KAJ5168814.1"/>
    <property type="molecule type" value="Genomic_DNA"/>
</dbReference>
<dbReference type="AlphaFoldDB" id="A0A9W9I8P6"/>
<dbReference type="GeneID" id="81425709"/>
<gene>
    <name evidence="2" type="ORF">N7482_004408</name>
</gene>
<feature type="compositionally biased region" description="Basic and acidic residues" evidence="1">
    <location>
        <begin position="204"/>
        <end position="216"/>
    </location>
</feature>
<feature type="compositionally biased region" description="Basic and acidic residues" evidence="1">
    <location>
        <begin position="121"/>
        <end position="131"/>
    </location>
</feature>
<proteinExistence type="predicted"/>
<reference evidence="2" key="2">
    <citation type="journal article" date="2023" name="IMA Fungus">
        <title>Comparative genomic study of the Penicillium genus elucidates a diverse pangenome and 15 lateral gene transfer events.</title>
        <authorList>
            <person name="Petersen C."/>
            <person name="Sorensen T."/>
            <person name="Nielsen M.R."/>
            <person name="Sondergaard T.E."/>
            <person name="Sorensen J.L."/>
            <person name="Fitzpatrick D.A."/>
            <person name="Frisvad J.C."/>
            <person name="Nielsen K.L."/>
        </authorList>
    </citation>
    <scope>NUCLEOTIDE SEQUENCE</scope>
    <source>
        <strain evidence="2">IBT 26290</strain>
    </source>
</reference>
<organism evidence="2 3">
    <name type="scientific">Penicillium canariense</name>
    <dbReference type="NCBI Taxonomy" id="189055"/>
    <lineage>
        <taxon>Eukaryota</taxon>
        <taxon>Fungi</taxon>
        <taxon>Dikarya</taxon>
        <taxon>Ascomycota</taxon>
        <taxon>Pezizomycotina</taxon>
        <taxon>Eurotiomycetes</taxon>
        <taxon>Eurotiomycetidae</taxon>
        <taxon>Eurotiales</taxon>
        <taxon>Aspergillaceae</taxon>
        <taxon>Penicillium</taxon>
    </lineage>
</organism>
<feature type="region of interest" description="Disordered" evidence="1">
    <location>
        <begin position="151"/>
        <end position="216"/>
    </location>
</feature>
<accession>A0A9W9I8P6</accession>
<sequence length="216" mass="22716">MTIAKVGRRLAGFTDVPHVPTTAGQQRCHAGFQGVRLARAGQMQAFQLLGSGRPFQSPAVCRSHSPSDPAKEGYLAPFVSRPYRALLAAYDTAHLTDGEPGNPVCTIARRLPPSPPSTKGAQRDPSDGQDRLLRPSTVQLAIAGAPAAKFIGGPVPGMGPHGADHQPPRTGRSTLGLSPAPNTADGGGRSVPVEPTQSQEMPESEGRAFEEDWQCK</sequence>
<reference evidence="2" key="1">
    <citation type="submission" date="2022-11" db="EMBL/GenBank/DDBJ databases">
        <authorList>
            <person name="Petersen C."/>
        </authorList>
    </citation>
    <scope>NUCLEOTIDE SEQUENCE</scope>
    <source>
        <strain evidence="2">IBT 26290</strain>
    </source>
</reference>
<evidence type="ECO:0000256" key="1">
    <source>
        <dbReference type="SAM" id="MobiDB-lite"/>
    </source>
</evidence>
<dbReference type="Proteomes" id="UP001149163">
    <property type="component" value="Unassembled WGS sequence"/>
</dbReference>
<feature type="region of interest" description="Disordered" evidence="1">
    <location>
        <begin position="98"/>
        <end position="131"/>
    </location>
</feature>
<name>A0A9W9I8P6_9EURO</name>
<keyword evidence="3" id="KW-1185">Reference proteome</keyword>
<comment type="caution">
    <text evidence="2">The sequence shown here is derived from an EMBL/GenBank/DDBJ whole genome shotgun (WGS) entry which is preliminary data.</text>
</comment>
<dbReference type="RefSeq" id="XP_056545275.1">
    <property type="nucleotide sequence ID" value="XM_056686533.1"/>
</dbReference>
<evidence type="ECO:0000313" key="2">
    <source>
        <dbReference type="EMBL" id="KAJ5168814.1"/>
    </source>
</evidence>